<dbReference type="NCBIfam" id="TIGR02001">
    <property type="entry name" value="gcw_chp"/>
    <property type="match status" value="1"/>
</dbReference>
<evidence type="ECO:0000313" key="2">
    <source>
        <dbReference type="EMBL" id="ODJ89217.1"/>
    </source>
</evidence>
<dbReference type="RefSeq" id="WP_069120968.1">
    <property type="nucleotide sequence ID" value="NZ_MARB01000002.1"/>
</dbReference>
<feature type="chain" id="PRO_5031182032" description="Histidine kinase" evidence="1">
    <location>
        <begin position="24"/>
        <end position="225"/>
    </location>
</feature>
<protein>
    <recommendedName>
        <fullName evidence="4">Histidine kinase</fullName>
    </recommendedName>
</protein>
<organism evidence="2 3">
    <name type="scientific">Candidatus Thiodiazotropha endolucinida</name>
    <dbReference type="NCBI Taxonomy" id="1655433"/>
    <lineage>
        <taxon>Bacteria</taxon>
        <taxon>Pseudomonadati</taxon>
        <taxon>Pseudomonadota</taxon>
        <taxon>Gammaproteobacteria</taxon>
        <taxon>Chromatiales</taxon>
        <taxon>Sedimenticolaceae</taxon>
        <taxon>Candidatus Thiodiazotropha</taxon>
    </lineage>
</organism>
<dbReference type="AlphaFoldDB" id="A0A7Z1AGS0"/>
<dbReference type="OrthoDB" id="9793561at2"/>
<dbReference type="Pfam" id="PF09694">
    <property type="entry name" value="Gcw_chp"/>
    <property type="match status" value="1"/>
</dbReference>
<dbReference type="Proteomes" id="UP000094769">
    <property type="component" value="Unassembled WGS sequence"/>
</dbReference>
<sequence length="225" mass="24399">MKMNRLAQACGVAMLGLSSIAAAEVSTNIGVTSNYIWRGLTQTDNTTALSGGFDWSGESGLYAGTWLSEAWDDYELDLYGGYAGEVGDFGYDVGLIHYAYSSDAESDFTELAVSGSWQFLTAGLNYVFSAEDAVEVIEEDLYYYLGASFDLPQDFSIGLTVGFVEPDGDGDDDLEDYTHYQVDLTKATGDFGDVTLSVSDTDLDDTDAAGEDSDMRFFISWSKGF</sequence>
<evidence type="ECO:0000256" key="1">
    <source>
        <dbReference type="SAM" id="SignalP"/>
    </source>
</evidence>
<feature type="signal peptide" evidence="1">
    <location>
        <begin position="1"/>
        <end position="23"/>
    </location>
</feature>
<reference evidence="2 3" key="1">
    <citation type="submission" date="2016-06" db="EMBL/GenBank/DDBJ databases">
        <title>Genome sequence of endosymbiont of Candidatus Endolucinida thiodiazotropha.</title>
        <authorList>
            <person name="Poehlein A."/>
            <person name="Koenig S."/>
            <person name="Heiden S.E."/>
            <person name="Thuermer A."/>
            <person name="Voget S."/>
            <person name="Daniel R."/>
            <person name="Markert S."/>
            <person name="Gros O."/>
            <person name="Schweder T."/>
        </authorList>
    </citation>
    <scope>NUCLEOTIDE SEQUENCE [LARGE SCALE GENOMIC DNA]</scope>
    <source>
        <strain evidence="2 3">COS</strain>
    </source>
</reference>
<name>A0A7Z1AGS0_9GAMM</name>
<dbReference type="EMBL" id="MARB01000002">
    <property type="protein sequence ID" value="ODJ89217.1"/>
    <property type="molecule type" value="Genomic_DNA"/>
</dbReference>
<comment type="caution">
    <text evidence="2">The sequence shown here is derived from an EMBL/GenBank/DDBJ whole genome shotgun (WGS) entry which is preliminary data.</text>
</comment>
<keyword evidence="1" id="KW-0732">Signal</keyword>
<gene>
    <name evidence="2" type="ORF">CODIS_03160</name>
</gene>
<accession>A0A7Z1AGS0</accession>
<proteinExistence type="predicted"/>
<evidence type="ECO:0000313" key="3">
    <source>
        <dbReference type="Proteomes" id="UP000094769"/>
    </source>
</evidence>
<keyword evidence="3" id="KW-1185">Reference proteome</keyword>
<dbReference type="InterPro" id="IPR010239">
    <property type="entry name" value="CHP02001"/>
</dbReference>
<evidence type="ECO:0008006" key="4">
    <source>
        <dbReference type="Google" id="ProtNLM"/>
    </source>
</evidence>